<comment type="caution">
    <text evidence="3">The sequence shown here is derived from an EMBL/GenBank/DDBJ whole genome shotgun (WGS) entry which is preliminary data.</text>
</comment>
<evidence type="ECO:0000256" key="2">
    <source>
        <dbReference type="SAM" id="MobiDB-lite"/>
    </source>
</evidence>
<dbReference type="SUPFAM" id="SSF51197">
    <property type="entry name" value="Clavaminate synthase-like"/>
    <property type="match status" value="1"/>
</dbReference>
<dbReference type="Proteomes" id="UP001595075">
    <property type="component" value="Unassembled WGS sequence"/>
</dbReference>
<dbReference type="InterPro" id="IPR027443">
    <property type="entry name" value="IPNS-like_sf"/>
</dbReference>
<dbReference type="InterPro" id="IPR050231">
    <property type="entry name" value="Iron_ascorbate_oxido_reductase"/>
</dbReference>
<protein>
    <submittedName>
        <fullName evidence="3">Uncharacterized protein</fullName>
    </submittedName>
</protein>
<sequence length="354" mass="39377">MAILSSVKPFSSKFSRKSRKSAVAGTDDDLPPLKAVVLPKVDPDHQLALSEQGWTTVGFGDSSKDPLYDSYQELLKAGQAFFDLPDSYKQTFKTQHGSEEGWSRVEGEKEFITLRTIQNTPEELKIAASRYWAEAGGFLNETLGRVAESLGLPERALTVYSKPCAELGEEEIATMLRLFRYEGFEGKDGKIVAEAHADLGLLSFVIGDKPGLEVMDSHAGIWFPIEQSYKSPKGSLLVGRQLERLSNARYRAGGHQVQSYPNSNPETITSSDPANNWRHSVVFVMRAHLPVPINTDELTTDITGPFLEPLRGITARELFDDIHSAHFNINAGVEERGEQRRRLAEQEKYSPHGK</sequence>
<feature type="region of interest" description="Disordered" evidence="2">
    <location>
        <begin position="253"/>
        <end position="273"/>
    </location>
</feature>
<reference evidence="3 4" key="1">
    <citation type="journal article" date="2024" name="Commun. Biol.">
        <title>Comparative genomic analysis of thermophilic fungi reveals convergent evolutionary adaptations and gene losses.</title>
        <authorList>
            <person name="Steindorff A.S."/>
            <person name="Aguilar-Pontes M.V."/>
            <person name="Robinson A.J."/>
            <person name="Andreopoulos B."/>
            <person name="LaButti K."/>
            <person name="Kuo A."/>
            <person name="Mondo S."/>
            <person name="Riley R."/>
            <person name="Otillar R."/>
            <person name="Haridas S."/>
            <person name="Lipzen A."/>
            <person name="Grimwood J."/>
            <person name="Schmutz J."/>
            <person name="Clum A."/>
            <person name="Reid I.D."/>
            <person name="Moisan M.C."/>
            <person name="Butler G."/>
            <person name="Nguyen T.T.M."/>
            <person name="Dewar K."/>
            <person name="Conant G."/>
            <person name="Drula E."/>
            <person name="Henrissat B."/>
            <person name="Hansel C."/>
            <person name="Singer S."/>
            <person name="Hutchinson M.I."/>
            <person name="de Vries R.P."/>
            <person name="Natvig D.O."/>
            <person name="Powell A.J."/>
            <person name="Tsang A."/>
            <person name="Grigoriev I.V."/>
        </authorList>
    </citation>
    <scope>NUCLEOTIDE SEQUENCE [LARGE SCALE GENOMIC DNA]</scope>
    <source>
        <strain evidence="3 4">CBS 494.80</strain>
    </source>
</reference>
<proteinExistence type="inferred from homology"/>
<gene>
    <name evidence="3" type="ORF">VTL71DRAFT_11025</name>
</gene>
<evidence type="ECO:0000313" key="3">
    <source>
        <dbReference type="EMBL" id="KAL2073699.1"/>
    </source>
</evidence>
<evidence type="ECO:0000313" key="4">
    <source>
        <dbReference type="Proteomes" id="UP001595075"/>
    </source>
</evidence>
<organism evidence="3 4">
    <name type="scientific">Oculimacula yallundae</name>
    <dbReference type="NCBI Taxonomy" id="86028"/>
    <lineage>
        <taxon>Eukaryota</taxon>
        <taxon>Fungi</taxon>
        <taxon>Dikarya</taxon>
        <taxon>Ascomycota</taxon>
        <taxon>Pezizomycotina</taxon>
        <taxon>Leotiomycetes</taxon>
        <taxon>Helotiales</taxon>
        <taxon>Ploettnerulaceae</taxon>
        <taxon>Oculimacula</taxon>
    </lineage>
</organism>
<dbReference type="EMBL" id="JAZHXI010000003">
    <property type="protein sequence ID" value="KAL2073699.1"/>
    <property type="molecule type" value="Genomic_DNA"/>
</dbReference>
<name>A0ABR4CXB2_9HELO</name>
<comment type="similarity">
    <text evidence="1">Belongs to the iron/ascorbate-dependent oxidoreductase family.</text>
</comment>
<accession>A0ABR4CXB2</accession>
<keyword evidence="4" id="KW-1185">Reference proteome</keyword>
<feature type="compositionally biased region" description="Polar residues" evidence="2">
    <location>
        <begin position="256"/>
        <end position="273"/>
    </location>
</feature>
<dbReference type="Gene3D" id="2.60.120.330">
    <property type="entry name" value="B-lactam Antibiotic, Isopenicillin N Synthase, Chain"/>
    <property type="match status" value="1"/>
</dbReference>
<dbReference type="PANTHER" id="PTHR47990">
    <property type="entry name" value="2-OXOGLUTARATE (2OG) AND FE(II)-DEPENDENT OXYGENASE SUPERFAMILY PROTEIN-RELATED"/>
    <property type="match status" value="1"/>
</dbReference>
<evidence type="ECO:0000256" key="1">
    <source>
        <dbReference type="ARBA" id="ARBA00008056"/>
    </source>
</evidence>